<feature type="domain" description="Transposase IS4-like" evidence="1">
    <location>
        <begin position="5"/>
        <end position="85"/>
    </location>
</feature>
<sequence>MSLEKYEKIFRRVKFYDAEQKRTFIFLSNNLTLPATEIALLYKNRWKIELFFKWIKQHLKIKLFWGVSENAVRTQIYIAIITYTLIAIIKAKLKLKQTPYEILQILGVSLLDKTHLPSLFEKTIYQDVKDQNHIQLKINLI</sequence>
<dbReference type="GO" id="GO:0004803">
    <property type="term" value="F:transposase activity"/>
    <property type="evidence" value="ECO:0007669"/>
    <property type="project" value="InterPro"/>
</dbReference>
<name>A0A8X8IEP7_9BACT</name>
<dbReference type="InterPro" id="IPR002559">
    <property type="entry name" value="Transposase_11"/>
</dbReference>
<evidence type="ECO:0000313" key="3">
    <source>
        <dbReference type="Proteomes" id="UP000198711"/>
    </source>
</evidence>
<dbReference type="EMBL" id="FNNO01000006">
    <property type="protein sequence ID" value="SDW86196.1"/>
    <property type="molecule type" value="Genomic_DNA"/>
</dbReference>
<evidence type="ECO:0000313" key="2">
    <source>
        <dbReference type="EMBL" id="SDW86196.1"/>
    </source>
</evidence>
<dbReference type="PANTHER" id="PTHR33258:SF1">
    <property type="entry name" value="TRANSPOSASE INSL FOR INSERTION SEQUENCE ELEMENT IS186A-RELATED"/>
    <property type="match status" value="1"/>
</dbReference>
<dbReference type="GO" id="GO:0006313">
    <property type="term" value="P:DNA transposition"/>
    <property type="evidence" value="ECO:0007669"/>
    <property type="project" value="InterPro"/>
</dbReference>
<dbReference type="Pfam" id="PF01609">
    <property type="entry name" value="DDE_Tnp_1"/>
    <property type="match status" value="1"/>
</dbReference>
<reference evidence="2 3" key="1">
    <citation type="submission" date="2016-10" db="EMBL/GenBank/DDBJ databases">
        <authorList>
            <person name="Varghese N."/>
            <person name="Submissions S."/>
        </authorList>
    </citation>
    <scope>NUCLEOTIDE SEQUENCE [LARGE SCALE GENOMIC DNA]</scope>
    <source>
        <strain evidence="2 3">DSM 25353</strain>
    </source>
</reference>
<proteinExistence type="predicted"/>
<evidence type="ECO:0000259" key="1">
    <source>
        <dbReference type="Pfam" id="PF01609"/>
    </source>
</evidence>
<dbReference type="SUPFAM" id="SSF53098">
    <property type="entry name" value="Ribonuclease H-like"/>
    <property type="match status" value="1"/>
</dbReference>
<dbReference type="Proteomes" id="UP000198711">
    <property type="component" value="Unassembled WGS sequence"/>
</dbReference>
<gene>
    <name evidence="2" type="ORF">SAMN05444410_106160</name>
</gene>
<dbReference type="GO" id="GO:0003677">
    <property type="term" value="F:DNA binding"/>
    <property type="evidence" value="ECO:0007669"/>
    <property type="project" value="InterPro"/>
</dbReference>
<protein>
    <submittedName>
        <fullName evidence="2">Transposase DDE domain-containing protein</fullName>
    </submittedName>
</protein>
<comment type="caution">
    <text evidence="2">The sequence shown here is derived from an EMBL/GenBank/DDBJ whole genome shotgun (WGS) entry which is preliminary data.</text>
</comment>
<accession>A0A8X8IEP7</accession>
<keyword evidence="3" id="KW-1185">Reference proteome</keyword>
<dbReference type="PANTHER" id="PTHR33258">
    <property type="entry name" value="TRANSPOSASE INSL FOR INSERTION SEQUENCE ELEMENT IS186A-RELATED"/>
    <property type="match status" value="1"/>
</dbReference>
<dbReference type="InterPro" id="IPR012337">
    <property type="entry name" value="RNaseH-like_sf"/>
</dbReference>
<organism evidence="2 3">
    <name type="scientific">Hydrobacter penzbergensis</name>
    <dbReference type="NCBI Taxonomy" id="1235997"/>
    <lineage>
        <taxon>Bacteria</taxon>
        <taxon>Pseudomonadati</taxon>
        <taxon>Bacteroidota</taxon>
        <taxon>Chitinophagia</taxon>
        <taxon>Chitinophagales</taxon>
        <taxon>Chitinophagaceae</taxon>
        <taxon>Hydrobacter</taxon>
    </lineage>
</organism>
<dbReference type="AlphaFoldDB" id="A0A8X8IEP7"/>